<protein>
    <submittedName>
        <fullName evidence="1">Uncharacterized protein</fullName>
    </submittedName>
</protein>
<proteinExistence type="predicted"/>
<dbReference type="Proteomes" id="UP001548832">
    <property type="component" value="Unassembled WGS sequence"/>
</dbReference>
<dbReference type="RefSeq" id="WP_354463586.1">
    <property type="nucleotide sequence ID" value="NZ_JBEWSZ010000004.1"/>
</dbReference>
<evidence type="ECO:0000313" key="1">
    <source>
        <dbReference type="EMBL" id="MET2831468.1"/>
    </source>
</evidence>
<organism evidence="1 2">
    <name type="scientific">Mesorhizobium shangrilense</name>
    <dbReference type="NCBI Taxonomy" id="460060"/>
    <lineage>
        <taxon>Bacteria</taxon>
        <taxon>Pseudomonadati</taxon>
        <taxon>Pseudomonadota</taxon>
        <taxon>Alphaproteobacteria</taxon>
        <taxon>Hyphomicrobiales</taxon>
        <taxon>Phyllobacteriaceae</taxon>
        <taxon>Mesorhizobium</taxon>
    </lineage>
</organism>
<reference evidence="1 2" key="1">
    <citation type="submission" date="2024-06" db="EMBL/GenBank/DDBJ databases">
        <authorList>
            <person name="Kim D.-U."/>
        </authorList>
    </citation>
    <scope>NUCLEOTIDE SEQUENCE [LARGE SCALE GENOMIC DNA]</scope>
    <source>
        <strain evidence="1 2">KACC15460</strain>
    </source>
</reference>
<comment type="caution">
    <text evidence="1">The sequence shown here is derived from an EMBL/GenBank/DDBJ whole genome shotgun (WGS) entry which is preliminary data.</text>
</comment>
<name>A0ABV2DN71_9HYPH</name>
<dbReference type="EMBL" id="JBEWSZ010000004">
    <property type="protein sequence ID" value="MET2831468.1"/>
    <property type="molecule type" value="Genomic_DNA"/>
</dbReference>
<evidence type="ECO:0000313" key="2">
    <source>
        <dbReference type="Proteomes" id="UP001548832"/>
    </source>
</evidence>
<accession>A0ABV2DN71</accession>
<sequence length="138" mass="15035">MASPTPIPPPALISCDEAGFAGPKLLDDHPTLQVADVVAGATADVFQHVGEAPYRGLHLWVGEHLHMNTMLSDDDLIDVTRIEPKVDLAVLRELACRADKGEDPLEGIEDFYAAEFRRAAPGQRGLKRLPAAFARDQR</sequence>
<keyword evidence="2" id="KW-1185">Reference proteome</keyword>
<gene>
    <name evidence="1" type="ORF">ABVQ20_31430</name>
</gene>